<sequence>MMKGFLLSFRSEFYKTRKTLGFWSAILLPLLITLLAFAIFYTKSEKFVMMQPIMLWIQFTMISLGMMGSLLLPMYTIFVAYSVNNVEHKADTWKTLFSLPISRWSVYAAKFLYAVFLIFLCLALFTVLTIGFGNLLSLLKPELKFNNYHMELQLMQVYFKLFLSALGILSIQFLLSLLWKDFLKPMGVGFVATIVGVIAASKNWEYSYAFPYSHPMVALSSMIHKQKGPAKDLVIDVFTKDVFVSLGISAVVFVIGYFIVQKRSVK</sequence>
<protein>
    <submittedName>
        <fullName evidence="2">ABC transporter permease</fullName>
    </submittedName>
</protein>
<comment type="caution">
    <text evidence="2">The sequence shown here is derived from an EMBL/GenBank/DDBJ whole genome shotgun (WGS) entry which is preliminary data.</text>
</comment>
<proteinExistence type="predicted"/>
<keyword evidence="3" id="KW-1185">Reference proteome</keyword>
<feature type="transmembrane region" description="Helical" evidence="1">
    <location>
        <begin position="242"/>
        <end position="260"/>
    </location>
</feature>
<evidence type="ECO:0000313" key="3">
    <source>
        <dbReference type="Proteomes" id="UP000613193"/>
    </source>
</evidence>
<feature type="transmembrane region" description="Helical" evidence="1">
    <location>
        <begin position="20"/>
        <end position="41"/>
    </location>
</feature>
<feature type="transmembrane region" description="Helical" evidence="1">
    <location>
        <begin position="157"/>
        <end position="179"/>
    </location>
</feature>
<evidence type="ECO:0000256" key="1">
    <source>
        <dbReference type="SAM" id="Phobius"/>
    </source>
</evidence>
<name>A0A934UMF1_9SPHI</name>
<dbReference type="EMBL" id="JAEHFW010000002">
    <property type="protein sequence ID" value="MBK0379583.1"/>
    <property type="molecule type" value="Genomic_DNA"/>
</dbReference>
<gene>
    <name evidence="2" type="ORF">I5M19_09705</name>
</gene>
<keyword evidence="1" id="KW-1133">Transmembrane helix</keyword>
<keyword evidence="1" id="KW-0812">Transmembrane</keyword>
<dbReference type="PANTHER" id="PTHR37305:SF1">
    <property type="entry name" value="MEMBRANE PROTEIN"/>
    <property type="match status" value="1"/>
</dbReference>
<organism evidence="2 3">
    <name type="scientific">Mucilaginibacter segetis</name>
    <dbReference type="NCBI Taxonomy" id="2793071"/>
    <lineage>
        <taxon>Bacteria</taxon>
        <taxon>Pseudomonadati</taxon>
        <taxon>Bacteroidota</taxon>
        <taxon>Sphingobacteriia</taxon>
        <taxon>Sphingobacteriales</taxon>
        <taxon>Sphingobacteriaceae</taxon>
        <taxon>Mucilaginibacter</taxon>
    </lineage>
</organism>
<feature type="transmembrane region" description="Helical" evidence="1">
    <location>
        <begin position="53"/>
        <end position="78"/>
    </location>
</feature>
<dbReference type="PANTHER" id="PTHR37305">
    <property type="entry name" value="INTEGRAL MEMBRANE PROTEIN-RELATED"/>
    <property type="match status" value="1"/>
</dbReference>
<reference evidence="2" key="1">
    <citation type="submission" date="2020-12" db="EMBL/GenBank/DDBJ databases">
        <title>Bacterial novel species Mucilaginibacter sp. SD-g isolated from soil.</title>
        <authorList>
            <person name="Jung H.-Y."/>
        </authorList>
    </citation>
    <scope>NUCLEOTIDE SEQUENCE</scope>
    <source>
        <strain evidence="2">SD-g</strain>
    </source>
</reference>
<dbReference type="AlphaFoldDB" id="A0A934UMF1"/>
<feature type="transmembrane region" description="Helical" evidence="1">
    <location>
        <begin position="111"/>
        <end position="136"/>
    </location>
</feature>
<dbReference type="Proteomes" id="UP000613193">
    <property type="component" value="Unassembled WGS sequence"/>
</dbReference>
<keyword evidence="1" id="KW-0472">Membrane</keyword>
<dbReference type="CDD" id="cd21809">
    <property type="entry name" value="ABC-2_lan_permease-like"/>
    <property type="match status" value="1"/>
</dbReference>
<dbReference type="Pfam" id="PF12730">
    <property type="entry name" value="ABC2_membrane_4"/>
    <property type="match status" value="1"/>
</dbReference>
<accession>A0A934UMF1</accession>
<evidence type="ECO:0000313" key="2">
    <source>
        <dbReference type="EMBL" id="MBK0379583.1"/>
    </source>
</evidence>